<sequence>MQNVVIYSKSWCPFCVQAKRLLQSKKVDFTEIDVEREPAKMQEMMKNSGRRTVPQIWVGETHIGGCDDLFAAEQTGQLNQLLAG</sequence>
<dbReference type="InterPro" id="IPR036249">
    <property type="entry name" value="Thioredoxin-like_sf"/>
</dbReference>
<keyword evidence="3 6" id="KW-0249">Electron transport</keyword>
<dbReference type="STRING" id="966.BTA35_0209585"/>
<dbReference type="GO" id="GO:0034599">
    <property type="term" value="P:cellular response to oxidative stress"/>
    <property type="evidence" value="ECO:0007669"/>
    <property type="project" value="TreeGrafter"/>
</dbReference>
<dbReference type="PROSITE" id="PS51354">
    <property type="entry name" value="GLUTAREDOXIN_2"/>
    <property type="match status" value="1"/>
</dbReference>
<evidence type="ECO:0000313" key="9">
    <source>
        <dbReference type="Proteomes" id="UP000190064"/>
    </source>
</evidence>
<keyword evidence="2 6" id="KW-0813">Transport</keyword>
<evidence type="ECO:0000256" key="2">
    <source>
        <dbReference type="ARBA" id="ARBA00022448"/>
    </source>
</evidence>
<dbReference type="AlphaFoldDB" id="A0A1T1HBL4"/>
<dbReference type="GO" id="GO:0015038">
    <property type="term" value="F:glutathione disulfide oxidoreductase activity"/>
    <property type="evidence" value="ECO:0007669"/>
    <property type="project" value="UniProtKB-UniRule"/>
</dbReference>
<dbReference type="RefSeq" id="WP_078319588.1">
    <property type="nucleotide sequence ID" value="NZ_FXTS01000003.1"/>
</dbReference>
<evidence type="ECO:0000256" key="6">
    <source>
        <dbReference type="RuleBase" id="RU364065"/>
    </source>
</evidence>
<dbReference type="Proteomes" id="UP000190064">
    <property type="component" value="Unassembled WGS sequence"/>
</dbReference>
<gene>
    <name evidence="8" type="ORF">BTA35_0209585</name>
</gene>
<accession>A0A1T1HBL4</accession>
<evidence type="ECO:0000256" key="5">
    <source>
        <dbReference type="ARBA" id="ARBA00023284"/>
    </source>
</evidence>
<organism evidence="8 9">
    <name type="scientific">Oceanospirillum linum</name>
    <dbReference type="NCBI Taxonomy" id="966"/>
    <lineage>
        <taxon>Bacteria</taxon>
        <taxon>Pseudomonadati</taxon>
        <taxon>Pseudomonadota</taxon>
        <taxon>Gammaproteobacteria</taxon>
        <taxon>Oceanospirillales</taxon>
        <taxon>Oceanospirillaceae</taxon>
        <taxon>Oceanospirillum</taxon>
    </lineage>
</organism>
<dbReference type="PROSITE" id="PS00195">
    <property type="entry name" value="GLUTAREDOXIN_1"/>
    <property type="match status" value="1"/>
</dbReference>
<dbReference type="PANTHER" id="PTHR45694:SF18">
    <property type="entry name" value="GLUTAREDOXIN-1-RELATED"/>
    <property type="match status" value="1"/>
</dbReference>
<dbReference type="Gene3D" id="3.40.30.10">
    <property type="entry name" value="Glutaredoxin"/>
    <property type="match status" value="1"/>
</dbReference>
<evidence type="ECO:0000256" key="4">
    <source>
        <dbReference type="ARBA" id="ARBA00023157"/>
    </source>
</evidence>
<protein>
    <recommendedName>
        <fullName evidence="6">Glutaredoxin</fullName>
    </recommendedName>
</protein>
<keyword evidence="4" id="KW-1015">Disulfide bond</keyword>
<dbReference type="GO" id="GO:0005737">
    <property type="term" value="C:cytoplasm"/>
    <property type="evidence" value="ECO:0007669"/>
    <property type="project" value="TreeGrafter"/>
</dbReference>
<comment type="similarity">
    <text evidence="1 6">Belongs to the glutaredoxin family.</text>
</comment>
<evidence type="ECO:0000256" key="3">
    <source>
        <dbReference type="ARBA" id="ARBA00022982"/>
    </source>
</evidence>
<comment type="caution">
    <text evidence="8">The sequence shown here is derived from an EMBL/GenBank/DDBJ whole genome shotgun (WGS) entry which is preliminary data.</text>
</comment>
<dbReference type="PRINTS" id="PR00160">
    <property type="entry name" value="GLUTAREDOXIN"/>
</dbReference>
<comment type="function">
    <text evidence="6">Has a glutathione-disulfide oxidoreductase activity in the presence of NADPH and glutathione reductase. Reduces low molecular weight disulfides and proteins.</text>
</comment>
<dbReference type="GO" id="GO:0045454">
    <property type="term" value="P:cell redox homeostasis"/>
    <property type="evidence" value="ECO:0007669"/>
    <property type="project" value="InterPro"/>
</dbReference>
<dbReference type="NCBIfam" id="TIGR02181">
    <property type="entry name" value="GRX_bact"/>
    <property type="match status" value="1"/>
</dbReference>
<keyword evidence="5 6" id="KW-0676">Redox-active center</keyword>
<keyword evidence="9" id="KW-1185">Reference proteome</keyword>
<dbReference type="CDD" id="cd03418">
    <property type="entry name" value="GRX_GRXb_1_3_like"/>
    <property type="match status" value="1"/>
</dbReference>
<dbReference type="InterPro" id="IPR011767">
    <property type="entry name" value="GLR_AS"/>
</dbReference>
<dbReference type="InterPro" id="IPR002109">
    <property type="entry name" value="Glutaredoxin"/>
</dbReference>
<name>A0A1T1HBL4_OCELI</name>
<evidence type="ECO:0000259" key="7">
    <source>
        <dbReference type="Pfam" id="PF00462"/>
    </source>
</evidence>
<evidence type="ECO:0000256" key="1">
    <source>
        <dbReference type="ARBA" id="ARBA00007787"/>
    </source>
</evidence>
<feature type="domain" description="Glutaredoxin" evidence="7">
    <location>
        <begin position="4"/>
        <end position="63"/>
    </location>
</feature>
<dbReference type="Pfam" id="PF00462">
    <property type="entry name" value="Glutaredoxin"/>
    <property type="match status" value="1"/>
</dbReference>
<keyword evidence="6" id="KW-0963">Cytoplasm</keyword>
<dbReference type="EMBL" id="MTSD02000003">
    <property type="protein sequence ID" value="OOV87231.1"/>
    <property type="molecule type" value="Genomic_DNA"/>
</dbReference>
<proteinExistence type="inferred from homology"/>
<reference evidence="8" key="1">
    <citation type="submission" date="2017-02" db="EMBL/GenBank/DDBJ databases">
        <title>Draft Genome Sequence of the Salt Water Bacterium Oceanospirillum linum ATCC 11336.</title>
        <authorList>
            <person name="Trachtenberg A.M."/>
            <person name="Carney J.G."/>
            <person name="Linnane J.D."/>
            <person name="Rheaume B.A."/>
            <person name="Pitts N.L."/>
            <person name="Mykles D.L."/>
            <person name="Maclea K.S."/>
        </authorList>
    </citation>
    <scope>NUCLEOTIDE SEQUENCE [LARGE SCALE GENOMIC DNA]</scope>
    <source>
        <strain evidence="8">ATCC 11336</strain>
    </source>
</reference>
<dbReference type="PANTHER" id="PTHR45694">
    <property type="entry name" value="GLUTAREDOXIN 2"/>
    <property type="match status" value="1"/>
</dbReference>
<evidence type="ECO:0000313" key="8">
    <source>
        <dbReference type="EMBL" id="OOV87231.1"/>
    </source>
</evidence>
<dbReference type="InterPro" id="IPR011900">
    <property type="entry name" value="GRX_bact"/>
</dbReference>
<dbReference type="InterPro" id="IPR014025">
    <property type="entry name" value="Glutaredoxin_subgr"/>
</dbReference>
<dbReference type="SUPFAM" id="SSF52833">
    <property type="entry name" value="Thioredoxin-like"/>
    <property type="match status" value="1"/>
</dbReference>